<reference evidence="2" key="1">
    <citation type="submission" date="2022-01" db="EMBL/GenBank/DDBJ databases">
        <authorList>
            <person name="King R."/>
        </authorList>
    </citation>
    <scope>NUCLEOTIDE SEQUENCE</scope>
</reference>
<gene>
    <name evidence="2" type="ORF">NEZAVI_LOCUS8776</name>
</gene>
<dbReference type="Proteomes" id="UP001152798">
    <property type="component" value="Chromosome 4"/>
</dbReference>
<sequence length="1491" mass="171184">MAGFLTSITKCIEEDKIDIALKKLQAEWLKKAPKGWSAYNVIVSLNKVVLTALKTKKTCLSNVEDIYKLAELCCNVESMWEQDRAACMQCVYHVMRYMLSQSKLLLAKNLCKYFFELKKKKTFVKWEEKEILVLSNTVIYFVYYINDISKDINKISYSCDIEVLTSFCFTLEIAELNDFASTCHLFQVVFFLSRRAQNLLNHDDYVKFSMAALNYFMNHLKKIVDLNIEWSPKDENIRYSMNLLSDIIFLFKINDFFEQAVKTLLDFLNCLKAITTKAPVMVTNGQKAIDFELLKKTLQMCLYSTESSFASYFEDFCKLLSSKTNNDCFPFIHACLSTFRTKISSLLHKDDDKMKQLFPGLLKIYIQSKSKMTEEKSKRSELLHAFTNAMYFLNSSKVTSTTLSGIFKYVVMFFKEFDSLIVGNKTTFEFGVNYCINAIQTFKELELHKETATLSKSLLKCILMLDSSFLPQETFEVKLGHLLNFFIHSFSALGLITEAQIALIAFLGVHPKFVTVIFKFWAELKVNCPDHHSKDSTCYDLIISEQSVIEEKWPPCKVKNINIELCLLEELRAYAKYRELQVGPVVAVYRVASKIVKDKPLLASIVTATVDAVSSDEYIPTLKNLHISLENLLTYDLKIESEELDERKLCCLRLAIGDILYQLIRCDIVELRKKAEEELNFLNVPQKEEIPVIEGGASTVTPAYSNLKIAEQTQLFEKMSKAIYYWESAENIVTLEDSSFIHFRFMKGMAYICRLYSYRIKEKQAWETIYKLAKKVSNHKYQVLAVAELLILQANVNSTWLKEVEELVKNETSISKKSYIYSLWFINLGKNLVMNQKFDEAAKVIEELDESVLKRLFLVNAQYKLLLFSLKRDKLDLTPSRSEFTLYILVQIFESILFLIKHSRWKTFCEKCILQWLLLEYSVIIGKMYYDLRLVRHARCYAKKQLAVAQRLALPVRVCEFLTLLGAVDLLTGNRTDANEKLLGLDSILELDTVKVKEESDKFEVGYYFSQTSSEKDIRDPIFISHSLGCSCLVCDNVDFLLLTIEAFMLKGVFALSAGAQDLANHIFTIGKSLMEFTNEKIEKYFSDIPNRYNETKVRFYLNLTLAHANWGETDKASTYSKMVLESMDTCSRILQEEISYHSTALDWLCYEKPSSVVYKPKLYKEINDNSVQIVKTPEHAKPLSSAMPKGLKLFSSSKKFKIPVSPRPTMVKKCIFEDTEDSADEGQFIINKENGDGKTPEKKGNNLKKDKNTLAIPLSPSPQNLIKKTLCFDNSESNVTPKSLHFSLETPKEIKTYSTRARRVQTEKKATKKVPAAADLFSTPFPTKTVPGIKVFCDDDDDVSKTVKRRGRPPKSTTTVKKTVKKGKNVKVQEGRRKLFDSDTEEEVKTQRPERRLFVDSESEVENDKKNSFTSSDDSAIIEASFVENTGMKVCLPLTPLSTGLETPLKQLSINDKKDKMLSLSTRNKKKVKELQETPQSSLRKTLLRK</sequence>
<feature type="compositionally biased region" description="Basic and acidic residues" evidence="1">
    <location>
        <begin position="1234"/>
        <end position="1253"/>
    </location>
</feature>
<proteinExistence type="predicted"/>
<evidence type="ECO:0000256" key="1">
    <source>
        <dbReference type="SAM" id="MobiDB-lite"/>
    </source>
</evidence>
<feature type="region of interest" description="Disordered" evidence="1">
    <location>
        <begin position="1231"/>
        <end position="1260"/>
    </location>
</feature>
<keyword evidence="3" id="KW-1185">Reference proteome</keyword>
<dbReference type="EMBL" id="OV725080">
    <property type="protein sequence ID" value="CAH1399295.1"/>
    <property type="molecule type" value="Genomic_DNA"/>
</dbReference>
<feature type="region of interest" description="Disordered" evidence="1">
    <location>
        <begin position="1462"/>
        <end position="1491"/>
    </location>
</feature>
<evidence type="ECO:0000313" key="2">
    <source>
        <dbReference type="EMBL" id="CAH1399295.1"/>
    </source>
</evidence>
<name>A0A9P0MNT9_NEZVI</name>
<feature type="compositionally biased region" description="Basic and acidic residues" evidence="1">
    <location>
        <begin position="1372"/>
        <end position="1395"/>
    </location>
</feature>
<organism evidence="2 3">
    <name type="scientific">Nezara viridula</name>
    <name type="common">Southern green stink bug</name>
    <name type="synonym">Cimex viridulus</name>
    <dbReference type="NCBI Taxonomy" id="85310"/>
    <lineage>
        <taxon>Eukaryota</taxon>
        <taxon>Metazoa</taxon>
        <taxon>Ecdysozoa</taxon>
        <taxon>Arthropoda</taxon>
        <taxon>Hexapoda</taxon>
        <taxon>Insecta</taxon>
        <taxon>Pterygota</taxon>
        <taxon>Neoptera</taxon>
        <taxon>Paraneoptera</taxon>
        <taxon>Hemiptera</taxon>
        <taxon>Heteroptera</taxon>
        <taxon>Panheteroptera</taxon>
        <taxon>Pentatomomorpha</taxon>
        <taxon>Pentatomoidea</taxon>
        <taxon>Pentatomidae</taxon>
        <taxon>Pentatominae</taxon>
        <taxon>Nezara</taxon>
    </lineage>
</organism>
<protein>
    <recommendedName>
        <fullName evidence="4">Separase</fullName>
    </recommendedName>
</protein>
<evidence type="ECO:0008006" key="4">
    <source>
        <dbReference type="Google" id="ProtNLM"/>
    </source>
</evidence>
<dbReference type="OrthoDB" id="6627255at2759"/>
<accession>A0A9P0MNT9</accession>
<feature type="region of interest" description="Disordered" evidence="1">
    <location>
        <begin position="1344"/>
        <end position="1395"/>
    </location>
</feature>
<evidence type="ECO:0000313" key="3">
    <source>
        <dbReference type="Proteomes" id="UP001152798"/>
    </source>
</evidence>